<keyword evidence="6" id="KW-1185">Reference proteome</keyword>
<keyword evidence="2" id="KW-0408">Iron</keyword>
<dbReference type="SUPFAM" id="SSF82199">
    <property type="entry name" value="SET domain"/>
    <property type="match status" value="1"/>
</dbReference>
<dbReference type="InterPro" id="IPR003347">
    <property type="entry name" value="JmjC_dom"/>
</dbReference>
<dbReference type="PANTHER" id="PTHR10694:SF33">
    <property type="entry name" value="LYSINE-SPECIFIC DEMETHYLASE 5"/>
    <property type="match status" value="1"/>
</dbReference>
<dbReference type="Gene3D" id="2.60.120.650">
    <property type="entry name" value="Cupin"/>
    <property type="match status" value="1"/>
</dbReference>
<dbReference type="AlphaFoldDB" id="A0AA38VHH9"/>
<evidence type="ECO:0000256" key="3">
    <source>
        <dbReference type="SAM" id="MobiDB-lite"/>
    </source>
</evidence>
<gene>
    <name evidence="5" type="ORF">NKR23_g10894</name>
</gene>
<feature type="region of interest" description="Disordered" evidence="3">
    <location>
        <begin position="480"/>
        <end position="562"/>
    </location>
</feature>
<dbReference type="SMART" id="SM00558">
    <property type="entry name" value="JmjC"/>
    <property type="match status" value="1"/>
</dbReference>
<dbReference type="Pfam" id="PF00856">
    <property type="entry name" value="SET"/>
    <property type="match status" value="1"/>
</dbReference>
<name>A0AA38VHH9_9PEZI</name>
<evidence type="ECO:0000313" key="6">
    <source>
        <dbReference type="Proteomes" id="UP001174694"/>
    </source>
</evidence>
<feature type="compositionally biased region" description="Low complexity" evidence="3">
    <location>
        <begin position="129"/>
        <end position="149"/>
    </location>
</feature>
<dbReference type="PANTHER" id="PTHR10694">
    <property type="entry name" value="LYSINE-SPECIFIC DEMETHYLASE"/>
    <property type="match status" value="1"/>
</dbReference>
<comment type="caution">
    <text evidence="5">The sequence shown here is derived from an EMBL/GenBank/DDBJ whole genome shotgun (WGS) entry which is preliminary data.</text>
</comment>
<dbReference type="EMBL" id="JANBVO010000052">
    <property type="protein sequence ID" value="KAJ9133180.1"/>
    <property type="molecule type" value="Genomic_DNA"/>
</dbReference>
<feature type="compositionally biased region" description="Basic and acidic residues" evidence="3">
    <location>
        <begin position="525"/>
        <end position="536"/>
    </location>
</feature>
<reference evidence="5" key="1">
    <citation type="submission" date="2022-07" db="EMBL/GenBank/DDBJ databases">
        <title>Fungi with potential for degradation of polypropylene.</title>
        <authorList>
            <person name="Gostincar C."/>
        </authorList>
    </citation>
    <scope>NUCLEOTIDE SEQUENCE</scope>
    <source>
        <strain evidence="5">EXF-13308</strain>
    </source>
</reference>
<dbReference type="InterPro" id="IPR001214">
    <property type="entry name" value="SET_dom"/>
</dbReference>
<dbReference type="PROSITE" id="PS51184">
    <property type="entry name" value="JMJC"/>
    <property type="match status" value="1"/>
</dbReference>
<accession>A0AA38VHH9</accession>
<evidence type="ECO:0000256" key="2">
    <source>
        <dbReference type="ARBA" id="ARBA00023004"/>
    </source>
</evidence>
<dbReference type="GO" id="GO:0005634">
    <property type="term" value="C:nucleus"/>
    <property type="evidence" value="ECO:0007669"/>
    <property type="project" value="TreeGrafter"/>
</dbReference>
<dbReference type="Proteomes" id="UP001174694">
    <property type="component" value="Unassembled WGS sequence"/>
</dbReference>
<keyword evidence="1" id="KW-0479">Metal-binding</keyword>
<proteinExistence type="predicted"/>
<dbReference type="SUPFAM" id="SSF51197">
    <property type="entry name" value="Clavaminate synthase-like"/>
    <property type="match status" value="1"/>
</dbReference>
<dbReference type="GO" id="GO:0034647">
    <property type="term" value="F:histone H3K4me/H3K4me2/H3K4me3 demethylase activity"/>
    <property type="evidence" value="ECO:0007669"/>
    <property type="project" value="TreeGrafter"/>
</dbReference>
<feature type="compositionally biased region" description="Low complexity" evidence="3">
    <location>
        <begin position="73"/>
        <end position="87"/>
    </location>
</feature>
<dbReference type="InterPro" id="IPR046341">
    <property type="entry name" value="SET_dom_sf"/>
</dbReference>
<feature type="domain" description="JmjC" evidence="4">
    <location>
        <begin position="289"/>
        <end position="456"/>
    </location>
</feature>
<dbReference type="Pfam" id="PF02373">
    <property type="entry name" value="JmjC"/>
    <property type="match status" value="1"/>
</dbReference>
<evidence type="ECO:0000259" key="4">
    <source>
        <dbReference type="PROSITE" id="PS51184"/>
    </source>
</evidence>
<protein>
    <recommendedName>
        <fullName evidence="4">JmjC domain-containing protein</fullName>
    </recommendedName>
</protein>
<feature type="region of interest" description="Disordered" evidence="3">
    <location>
        <begin position="58"/>
        <end position="89"/>
    </location>
</feature>
<sequence>MALELVKSEIDAICGEIAKRLDNVVAAIELRGGFRDIVEKIEDARDAYTELLKGIAAELEGPSSDERNDDTRTTPSADASASPASRAETAPEIEIARDGVAACAAVANGTGHVVSSPEEEETGSDEARSASPASTATPASTVTAPLPSADGPAQQPSAEVDGGASPSDAPTVRCSWGELCSHKEGLLAGACRDRRAGLTGYARLKVDDLPALEGQMRQPGKKHFTHFRYETHGGFTKVRHDPPKVTRRIPAPTFPLTGPAKTQWSRQELEGALEQILEHPPEGAVAYIIGEPLFQYEEMSPGDKLRRRGGGNIPGCNTQFVYLNVSGGPALTVHHKEDAETCSINVNLSGENKGLITVRPEHAQRFEDLMRAAFEAEGDWPCSSSVRHWSRVVHPSQLREWGIRYDVDIFGPGEGFFTLPGTYHAVVNLGNNCAIAINYELDTSPPMPEDYRFCTDRCPGMSHITEEDWKMGARELPVGASAKAAKKRTALPGARPEIFPNTSLPRATPADLRPKSSSTRTPLKRRPEEALPVRESPKKRHVEKPRAEPASKQAAKKPSLSYAKELREIEEVKEKMGKLDRMCTFPDYDKNVPPDPRLYRLAAVVHSRIVIRQFCQAVSASRQPDTDRSRPATDMDRATRVEKKLTKAAAFEDQKLLARLHMVSIARDLYDNKDNFGRTRADVHLTKQVREELGWSASKFKEAMRDAREWMRISPPELEGILCFYLSELEKGLDVRQTEYREMKQADIPGFLKLLDNGYIRALCSVGKAFHDSRNGDDVEFRWESDNEMPDAKPEEEMLRLLKPFPTTSENVYKPSRYPDWSRPPGWPDSWPWPADPTWIPDSERQCDLCEESSCDCIDKAFPKPQPRIKRYSRYESSTLGLQAMARQAGEMAYKKGTLIGHLAGELVPLGTYDDSWTVQFVRPCLGEEAAVCQIYSGEVGNIFRLVNHSCKPVANLEGKRVSGRWVEAVVAARDIFDGTEITVSYGAEAKPRPCLCLGCRKDAPQD</sequence>
<evidence type="ECO:0000313" key="5">
    <source>
        <dbReference type="EMBL" id="KAJ9133180.1"/>
    </source>
</evidence>
<dbReference type="GO" id="GO:0000785">
    <property type="term" value="C:chromatin"/>
    <property type="evidence" value="ECO:0007669"/>
    <property type="project" value="TreeGrafter"/>
</dbReference>
<organism evidence="5 6">
    <name type="scientific">Pleurostoma richardsiae</name>
    <dbReference type="NCBI Taxonomy" id="41990"/>
    <lineage>
        <taxon>Eukaryota</taxon>
        <taxon>Fungi</taxon>
        <taxon>Dikarya</taxon>
        <taxon>Ascomycota</taxon>
        <taxon>Pezizomycotina</taxon>
        <taxon>Sordariomycetes</taxon>
        <taxon>Sordariomycetidae</taxon>
        <taxon>Calosphaeriales</taxon>
        <taxon>Pleurostomataceae</taxon>
        <taxon>Pleurostoma</taxon>
    </lineage>
</organism>
<feature type="region of interest" description="Disordered" evidence="3">
    <location>
        <begin position="111"/>
        <end position="170"/>
    </location>
</feature>
<dbReference type="GO" id="GO:0046872">
    <property type="term" value="F:metal ion binding"/>
    <property type="evidence" value="ECO:0007669"/>
    <property type="project" value="UniProtKB-KW"/>
</dbReference>
<dbReference type="GO" id="GO:0006355">
    <property type="term" value="P:regulation of DNA-templated transcription"/>
    <property type="evidence" value="ECO:0007669"/>
    <property type="project" value="TreeGrafter"/>
</dbReference>
<evidence type="ECO:0000256" key="1">
    <source>
        <dbReference type="ARBA" id="ARBA00022723"/>
    </source>
</evidence>
<dbReference type="Gene3D" id="2.170.270.10">
    <property type="entry name" value="SET domain"/>
    <property type="match status" value="1"/>
</dbReference>